<gene>
    <name evidence="3" type="ORF">RJT34_12713</name>
</gene>
<comment type="caution">
    <text evidence="3">The sequence shown here is derived from an EMBL/GenBank/DDBJ whole genome shotgun (WGS) entry which is preliminary data.</text>
</comment>
<name>A0AAN9JQC1_CLITE</name>
<evidence type="ECO:0000313" key="3">
    <source>
        <dbReference type="EMBL" id="KAK7301837.1"/>
    </source>
</evidence>
<proteinExistence type="predicted"/>
<accession>A0AAN9JQC1</accession>
<reference evidence="3 4" key="1">
    <citation type="submission" date="2024-01" db="EMBL/GenBank/DDBJ databases">
        <title>The genomes of 5 underutilized Papilionoideae crops provide insights into root nodulation and disease resistance.</title>
        <authorList>
            <person name="Yuan L."/>
        </authorList>
    </citation>
    <scope>NUCLEOTIDE SEQUENCE [LARGE SCALE GENOMIC DNA]</scope>
    <source>
        <strain evidence="3">LY-2023</strain>
        <tissue evidence="3">Leaf</tissue>
    </source>
</reference>
<keyword evidence="2" id="KW-0472">Membrane</keyword>
<keyword evidence="2" id="KW-1133">Transmembrane helix</keyword>
<sequence>MILMTHPALTTSTVMVCTGGMRLIFDTYDGGSLSECSHSARVKNLVIGDGITYGVAGAISIGIVGAVYFGIKASCRVDIIAFVTPPMILMGSSSRFSLGSSSSTGMGMDSGKGEGGSGTGLGCG</sequence>
<organism evidence="3 4">
    <name type="scientific">Clitoria ternatea</name>
    <name type="common">Butterfly pea</name>
    <dbReference type="NCBI Taxonomy" id="43366"/>
    <lineage>
        <taxon>Eukaryota</taxon>
        <taxon>Viridiplantae</taxon>
        <taxon>Streptophyta</taxon>
        <taxon>Embryophyta</taxon>
        <taxon>Tracheophyta</taxon>
        <taxon>Spermatophyta</taxon>
        <taxon>Magnoliopsida</taxon>
        <taxon>eudicotyledons</taxon>
        <taxon>Gunneridae</taxon>
        <taxon>Pentapetalae</taxon>
        <taxon>rosids</taxon>
        <taxon>fabids</taxon>
        <taxon>Fabales</taxon>
        <taxon>Fabaceae</taxon>
        <taxon>Papilionoideae</taxon>
        <taxon>50 kb inversion clade</taxon>
        <taxon>NPAAA clade</taxon>
        <taxon>indigoferoid/millettioid clade</taxon>
        <taxon>Phaseoleae</taxon>
        <taxon>Clitoria</taxon>
    </lineage>
</organism>
<dbReference type="Proteomes" id="UP001359559">
    <property type="component" value="Unassembled WGS sequence"/>
</dbReference>
<feature type="compositionally biased region" description="Gly residues" evidence="1">
    <location>
        <begin position="108"/>
        <end position="124"/>
    </location>
</feature>
<evidence type="ECO:0000256" key="1">
    <source>
        <dbReference type="SAM" id="MobiDB-lite"/>
    </source>
</evidence>
<keyword evidence="2" id="KW-0812">Transmembrane</keyword>
<dbReference type="EMBL" id="JAYKXN010000003">
    <property type="protein sequence ID" value="KAK7301837.1"/>
    <property type="molecule type" value="Genomic_DNA"/>
</dbReference>
<evidence type="ECO:0000313" key="4">
    <source>
        <dbReference type="Proteomes" id="UP001359559"/>
    </source>
</evidence>
<protein>
    <submittedName>
        <fullName evidence="3">Uncharacterized protein</fullName>
    </submittedName>
</protein>
<dbReference type="AlphaFoldDB" id="A0AAN9JQC1"/>
<feature type="transmembrane region" description="Helical" evidence="2">
    <location>
        <begin position="51"/>
        <end position="71"/>
    </location>
</feature>
<keyword evidence="4" id="KW-1185">Reference proteome</keyword>
<feature type="region of interest" description="Disordered" evidence="1">
    <location>
        <begin position="100"/>
        <end position="124"/>
    </location>
</feature>
<evidence type="ECO:0000256" key="2">
    <source>
        <dbReference type="SAM" id="Phobius"/>
    </source>
</evidence>